<evidence type="ECO:0000313" key="8">
    <source>
        <dbReference type="Proteomes" id="UP000076078"/>
    </source>
</evidence>
<gene>
    <name evidence="7" type="ORF">DLAC_02415</name>
</gene>
<feature type="domain" description="Metalloenzyme" evidence="6">
    <location>
        <begin position="2"/>
        <end position="417"/>
    </location>
</feature>
<dbReference type="OMA" id="IAFRCNF"/>
<dbReference type="InParanoid" id="A0A152A5D6"/>
<dbReference type="InterPro" id="IPR042253">
    <property type="entry name" value="Pglycerate_mutase_ApgM_sf"/>
</dbReference>
<dbReference type="Gene3D" id="3.40.720.10">
    <property type="entry name" value="Alkaline Phosphatase, subunit A"/>
    <property type="match status" value="1"/>
</dbReference>
<dbReference type="InterPro" id="IPR004456">
    <property type="entry name" value="Pglycerate_mutase_ApgM"/>
</dbReference>
<dbReference type="Proteomes" id="UP000076078">
    <property type="component" value="Unassembled WGS sequence"/>
</dbReference>
<dbReference type="Pfam" id="PF10143">
    <property type="entry name" value="PhosphMutase"/>
    <property type="match status" value="1"/>
</dbReference>
<evidence type="ECO:0000256" key="1">
    <source>
        <dbReference type="ARBA" id="ARBA00000370"/>
    </source>
</evidence>
<dbReference type="InterPro" id="IPR006124">
    <property type="entry name" value="Metalloenzyme"/>
</dbReference>
<evidence type="ECO:0000256" key="2">
    <source>
        <dbReference type="ARBA" id="ARBA00002315"/>
    </source>
</evidence>
<dbReference type="Gene3D" id="3.30.70.2130">
    <property type="entry name" value="Metalloenzyme domain"/>
    <property type="match status" value="1"/>
</dbReference>
<dbReference type="OrthoDB" id="113620at2759"/>
<sequence length="429" mass="47167">MIDGLADVSLPKYSRKTPLEIAKIPIMDAMAATGINGSMDPVEPGLACGSDTAHLSIFGYDPRIYYRGRGAFESMGAGLDMKPGDIAFKSNFATLNTDSGIVISRRADRNFEELGPILCDYLTGIKLPSFPQYQIDVKYATEHRCGIRVRGPNLTDSISGTDPLTDNLPLLKSKPLNDDFNSINTAAVVNELSVEIQKALENHPVNIDRRKKLLSPANVVLLRGCGVIVEAPTFFEKYALRAFMIAPTCIIAGLGMSIDIKVVEAPGATGDYHTNFHSKATTLLENIQKDDFDFGFLHVKAVDDAGHDKNDQLKIDFLEKIDQMLDFIINQLSNLSKLNISICLTGDHSTPVMTGDHSCEPVPFTISKPKLISKYLLNNNNIDSLRNDFSLIDNVTSFSEINCSKGSLGRFNGGQVMNIIQQYMNKQYC</sequence>
<dbReference type="EMBL" id="LODT01000011">
    <property type="protein sequence ID" value="KYR01291.1"/>
    <property type="molecule type" value="Genomic_DNA"/>
</dbReference>
<proteinExistence type="inferred from homology"/>
<comment type="pathway">
    <text evidence="3">Carbohydrate degradation.</text>
</comment>
<evidence type="ECO:0000259" key="6">
    <source>
        <dbReference type="Pfam" id="PF01676"/>
    </source>
</evidence>
<comment type="catalytic activity">
    <reaction evidence="1">
        <text>(2R)-2-phosphoglycerate = (2R)-3-phosphoglycerate</text>
        <dbReference type="Rhea" id="RHEA:15901"/>
        <dbReference type="ChEBI" id="CHEBI:58272"/>
        <dbReference type="ChEBI" id="CHEBI:58289"/>
        <dbReference type="EC" id="5.4.2.12"/>
    </reaction>
</comment>
<dbReference type="PANTHER" id="PTHR31209">
    <property type="entry name" value="COFACTOR-INDEPENDENT PHOSPHOGLYCERATE MUTASE"/>
    <property type="match status" value="1"/>
</dbReference>
<dbReference type="InterPro" id="IPR017850">
    <property type="entry name" value="Alkaline_phosphatase_core_sf"/>
</dbReference>
<dbReference type="Pfam" id="PF01676">
    <property type="entry name" value="Metalloenzyme"/>
    <property type="match status" value="1"/>
</dbReference>
<dbReference type="AlphaFoldDB" id="A0A152A5D6"/>
<comment type="function">
    <text evidence="2">Catalyzes the interconversion of 2-phosphoglycerate and 3-phosphoglycerate.</text>
</comment>
<comment type="caution">
    <text evidence="7">The sequence shown here is derived from an EMBL/GenBank/DDBJ whole genome shotgun (WGS) entry which is preliminary data.</text>
</comment>
<dbReference type="CDD" id="cd16011">
    <property type="entry name" value="iPGM_like"/>
    <property type="match status" value="1"/>
</dbReference>
<dbReference type="SUPFAM" id="SSF53649">
    <property type="entry name" value="Alkaline phosphatase-like"/>
    <property type="match status" value="1"/>
</dbReference>
<evidence type="ECO:0000256" key="3">
    <source>
        <dbReference type="ARBA" id="ARBA00004921"/>
    </source>
</evidence>
<organism evidence="7 8">
    <name type="scientific">Tieghemostelium lacteum</name>
    <name type="common">Slime mold</name>
    <name type="synonym">Dictyostelium lacteum</name>
    <dbReference type="NCBI Taxonomy" id="361077"/>
    <lineage>
        <taxon>Eukaryota</taxon>
        <taxon>Amoebozoa</taxon>
        <taxon>Evosea</taxon>
        <taxon>Eumycetozoa</taxon>
        <taxon>Dictyostelia</taxon>
        <taxon>Dictyosteliales</taxon>
        <taxon>Raperosteliaceae</taxon>
        <taxon>Tieghemostelium</taxon>
    </lineage>
</organism>
<dbReference type="GO" id="GO:0006096">
    <property type="term" value="P:glycolytic process"/>
    <property type="evidence" value="ECO:0007669"/>
    <property type="project" value="UniProtKB-KW"/>
</dbReference>
<protein>
    <submittedName>
        <fullName evidence="7">Phosphonopyruvate decarboxylase-like protein</fullName>
    </submittedName>
</protein>
<dbReference type="GO" id="GO:0004619">
    <property type="term" value="F:phosphoglycerate mutase activity"/>
    <property type="evidence" value="ECO:0007669"/>
    <property type="project" value="UniProtKB-EC"/>
</dbReference>
<dbReference type="PIRSF" id="PIRSF006392">
    <property type="entry name" value="IPGAM_arch"/>
    <property type="match status" value="1"/>
</dbReference>
<evidence type="ECO:0000256" key="5">
    <source>
        <dbReference type="ARBA" id="ARBA00023152"/>
    </source>
</evidence>
<reference evidence="7 8" key="1">
    <citation type="submission" date="2015-12" db="EMBL/GenBank/DDBJ databases">
        <title>Dictyostelia acquired genes for synthesis and detection of signals that induce cell-type specialization by lateral gene transfer from prokaryotes.</title>
        <authorList>
            <person name="Gloeckner G."/>
            <person name="Schaap P."/>
        </authorList>
    </citation>
    <scope>NUCLEOTIDE SEQUENCE [LARGE SCALE GENOMIC DNA]</scope>
    <source>
        <strain evidence="7 8">TK</strain>
    </source>
</reference>
<keyword evidence="5" id="KW-0324">Glycolysis</keyword>
<dbReference type="STRING" id="361077.A0A152A5D6"/>
<evidence type="ECO:0000313" key="7">
    <source>
        <dbReference type="EMBL" id="KYR01291.1"/>
    </source>
</evidence>
<keyword evidence="8" id="KW-1185">Reference proteome</keyword>
<evidence type="ECO:0000256" key="4">
    <source>
        <dbReference type="ARBA" id="ARBA00005524"/>
    </source>
</evidence>
<dbReference type="GO" id="GO:0046872">
    <property type="term" value="F:metal ion binding"/>
    <property type="evidence" value="ECO:0007669"/>
    <property type="project" value="InterPro"/>
</dbReference>
<dbReference type="PANTHER" id="PTHR31209:SF0">
    <property type="entry name" value="METALLOENZYME DOMAIN-CONTAINING PROTEIN"/>
    <property type="match status" value="1"/>
</dbReference>
<accession>A0A152A5D6</accession>
<keyword evidence="7" id="KW-0670">Pyruvate</keyword>
<dbReference type="NCBIfam" id="TIGR00306">
    <property type="entry name" value="apgM"/>
    <property type="match status" value="1"/>
</dbReference>
<name>A0A152A5D6_TIELA</name>
<comment type="similarity">
    <text evidence="4">Belongs to the BPG-independent phosphoglycerate mutase family. A-PGAM subfamily.</text>
</comment>